<keyword evidence="3" id="KW-1185">Reference proteome</keyword>
<dbReference type="Pfam" id="PF07833">
    <property type="entry name" value="Cu_amine_oxidN1"/>
    <property type="match status" value="1"/>
</dbReference>
<dbReference type="CDD" id="cd00063">
    <property type="entry name" value="FN3"/>
    <property type="match status" value="1"/>
</dbReference>
<dbReference type="InterPro" id="IPR013783">
    <property type="entry name" value="Ig-like_fold"/>
</dbReference>
<dbReference type="STRING" id="159292.SAMN05192546_10675"/>
<dbReference type="Proteomes" id="UP000199230">
    <property type="component" value="Unassembled WGS sequence"/>
</dbReference>
<dbReference type="InterPro" id="IPR003961">
    <property type="entry name" value="FN3_dom"/>
</dbReference>
<name>A0A1H3P9H8_9FIRM</name>
<dbReference type="InterPro" id="IPR036116">
    <property type="entry name" value="FN3_sf"/>
</dbReference>
<dbReference type="InterPro" id="IPR012854">
    <property type="entry name" value="Cu_amine_oxidase-like_N"/>
</dbReference>
<dbReference type="EMBL" id="FNPV01000006">
    <property type="protein sequence ID" value="SDY97593.1"/>
    <property type="molecule type" value="Genomic_DNA"/>
</dbReference>
<dbReference type="OrthoDB" id="2379109at2"/>
<protein>
    <submittedName>
        <fullName evidence="2">Copper amine oxidase N-terminal domain-containing protein</fullName>
    </submittedName>
</protein>
<feature type="domain" description="Copper amine oxidase-like N-terminal" evidence="1">
    <location>
        <begin position="314"/>
        <end position="411"/>
    </location>
</feature>
<dbReference type="AlphaFoldDB" id="A0A1H3P9H8"/>
<dbReference type="Gene3D" id="3.30.457.10">
    <property type="entry name" value="Copper amine oxidase-like, N-terminal domain"/>
    <property type="match status" value="1"/>
</dbReference>
<dbReference type="InterPro" id="IPR036582">
    <property type="entry name" value="Mao_N_sf"/>
</dbReference>
<evidence type="ECO:0000259" key="1">
    <source>
        <dbReference type="Pfam" id="PF07833"/>
    </source>
</evidence>
<sequence>MNKQWIQKGLTGIIGMTLVLMTLTLTAWADNTAIEGLWERNDKQVLQIAGDEGLFYDIGTSAWRLYPVKNGDQQLRNIIQISETEWILDSLRYFQQGGERKVAWSETATLTLRDEGQSFVINSQTIHPFTGKLQRSTATYQRLEDAPLPAEEPVVEEPVVEEPVVEEKPAPVTEEKPVIIAESEDSSSEVFDSGIRMGWSKNDQALGYRVFRSTSRDDLGLSVTDFYITATRFVDVNVEPDTEYHYTVLPVLAEAKPLENIEERLGNAIAKFTKKTGSRITHVGEEKGFIILQLDNPMMIVNGETQEIDPGRGTTPIVVNGRSMVPIRAIVEAMGGKIHWDGSESKISLHARNQVVDMWLNQNQVHRNGNADQMDVAPISQSGRTFVPIRFASENLDAKADWINSTKEIVIVYTK</sequence>
<dbReference type="SUPFAM" id="SSF49265">
    <property type="entry name" value="Fibronectin type III"/>
    <property type="match status" value="1"/>
</dbReference>
<evidence type="ECO:0000313" key="2">
    <source>
        <dbReference type="EMBL" id="SDY97593.1"/>
    </source>
</evidence>
<proteinExistence type="predicted"/>
<gene>
    <name evidence="2" type="ORF">SAMN05192546_10675</name>
</gene>
<evidence type="ECO:0000313" key="3">
    <source>
        <dbReference type="Proteomes" id="UP000199230"/>
    </source>
</evidence>
<reference evidence="2 3" key="1">
    <citation type="submission" date="2016-10" db="EMBL/GenBank/DDBJ databases">
        <authorList>
            <person name="de Groot N.N."/>
        </authorList>
    </citation>
    <scope>NUCLEOTIDE SEQUENCE [LARGE SCALE GENOMIC DNA]</scope>
    <source>
        <strain evidence="2 3">APO</strain>
    </source>
</reference>
<dbReference type="Gene3D" id="2.60.40.10">
    <property type="entry name" value="Immunoglobulins"/>
    <property type="match status" value="1"/>
</dbReference>
<dbReference type="SUPFAM" id="SSF55383">
    <property type="entry name" value="Copper amine oxidase, domain N"/>
    <property type="match status" value="1"/>
</dbReference>
<dbReference type="RefSeq" id="WP_093313775.1">
    <property type="nucleotide sequence ID" value="NZ_FNPV01000006.1"/>
</dbReference>
<accession>A0A1H3P9H8</accession>
<organism evidence="2 3">
    <name type="scientific">Tindallia californiensis</name>
    <dbReference type="NCBI Taxonomy" id="159292"/>
    <lineage>
        <taxon>Bacteria</taxon>
        <taxon>Bacillati</taxon>
        <taxon>Bacillota</taxon>
        <taxon>Clostridia</taxon>
        <taxon>Peptostreptococcales</taxon>
        <taxon>Tindalliaceae</taxon>
        <taxon>Tindallia</taxon>
    </lineage>
</organism>